<reference evidence="2" key="1">
    <citation type="submission" date="2023-07" db="EMBL/GenBank/DDBJ databases">
        <title>Genomic Encyclopedia of Type Strains, Phase IV (KMG-IV): sequencing the most valuable type-strain genomes for metagenomic binning, comparative biology and taxonomic classification.</title>
        <authorList>
            <person name="Goeker M."/>
        </authorList>
    </citation>
    <scope>NUCLEOTIDE SEQUENCE</scope>
    <source>
        <strain evidence="2">DSM 26174</strain>
    </source>
</reference>
<name>A0AAE3XMD2_9BACT</name>
<feature type="domain" description="Glycosyltransferase 2-like" evidence="1">
    <location>
        <begin position="5"/>
        <end position="149"/>
    </location>
</feature>
<dbReference type="EMBL" id="JAVDQD010000005">
    <property type="protein sequence ID" value="MDR6240561.1"/>
    <property type="molecule type" value="Genomic_DNA"/>
</dbReference>
<dbReference type="CDD" id="cd00761">
    <property type="entry name" value="Glyco_tranf_GTA_type"/>
    <property type="match status" value="1"/>
</dbReference>
<comment type="caution">
    <text evidence="2">The sequence shown here is derived from an EMBL/GenBank/DDBJ whole genome shotgun (WGS) entry which is preliminary data.</text>
</comment>
<dbReference type="InterPro" id="IPR029044">
    <property type="entry name" value="Nucleotide-diphossugar_trans"/>
</dbReference>
<protein>
    <submittedName>
        <fullName evidence="2">Glycosyltransferase involved in cell wall biosynthesis</fullName>
    </submittedName>
</protein>
<dbReference type="InterPro" id="IPR001173">
    <property type="entry name" value="Glyco_trans_2-like"/>
</dbReference>
<dbReference type="PANTHER" id="PTHR22916:SF69">
    <property type="entry name" value="BIFUNCTIONAL GLYCOSYLTRANSFERASE PGTA"/>
    <property type="match status" value="1"/>
</dbReference>
<dbReference type="Gene3D" id="3.90.550.10">
    <property type="entry name" value="Spore Coat Polysaccharide Biosynthesis Protein SpsA, Chain A"/>
    <property type="match status" value="1"/>
</dbReference>
<evidence type="ECO:0000313" key="3">
    <source>
        <dbReference type="Proteomes" id="UP001185092"/>
    </source>
</evidence>
<dbReference type="RefSeq" id="WP_309940588.1">
    <property type="nucleotide sequence ID" value="NZ_AP025306.1"/>
</dbReference>
<proteinExistence type="predicted"/>
<sequence>MHLISIVIPFYQPKAKFNTCIKSILNQTEKNFELILVNNNADQASRQIANKFAKEDSRIKIIEEKRQGVVYASNRGMAEAKGEFLVRMDADDIMDINRLKIQKEYLLTNKHCDVVSSKIKFEGNIEAEGFKQYVDWLNNITSYEDILLNQFIESPIVNPSVMIRRHVPESHGWYLDGDFPEDYELWLRWLSNGVIIEKTPQTLHHWVDSEERLTRTDDRYSIDSFFKIKSKYLANHLKSKNINSVCIWGAGRKSRQRLNMLTDHGITVKSFIDFKSKEINGIPCYNYNSADYAQLPFILSYVSNRGKRNEIRAFLKTKGKIEGKDFLCVG</sequence>
<dbReference type="Pfam" id="PF00535">
    <property type="entry name" value="Glycos_transf_2"/>
    <property type="match status" value="1"/>
</dbReference>
<dbReference type="GO" id="GO:0008417">
    <property type="term" value="F:fucosyltransferase activity"/>
    <property type="evidence" value="ECO:0007669"/>
    <property type="project" value="TreeGrafter"/>
</dbReference>
<evidence type="ECO:0000313" key="2">
    <source>
        <dbReference type="EMBL" id="MDR6240561.1"/>
    </source>
</evidence>
<gene>
    <name evidence="2" type="ORF">HNQ88_003637</name>
</gene>
<dbReference type="PANTHER" id="PTHR22916">
    <property type="entry name" value="GLYCOSYLTRANSFERASE"/>
    <property type="match status" value="1"/>
</dbReference>
<keyword evidence="3" id="KW-1185">Reference proteome</keyword>
<accession>A0AAE3XMD2</accession>
<organism evidence="2 3">
    <name type="scientific">Aureibacter tunicatorum</name>
    <dbReference type="NCBI Taxonomy" id="866807"/>
    <lineage>
        <taxon>Bacteria</taxon>
        <taxon>Pseudomonadati</taxon>
        <taxon>Bacteroidota</taxon>
        <taxon>Cytophagia</taxon>
        <taxon>Cytophagales</taxon>
        <taxon>Persicobacteraceae</taxon>
        <taxon>Aureibacter</taxon>
    </lineage>
</organism>
<dbReference type="SUPFAM" id="SSF53448">
    <property type="entry name" value="Nucleotide-diphospho-sugar transferases"/>
    <property type="match status" value="1"/>
</dbReference>
<evidence type="ECO:0000259" key="1">
    <source>
        <dbReference type="Pfam" id="PF00535"/>
    </source>
</evidence>
<dbReference type="Proteomes" id="UP001185092">
    <property type="component" value="Unassembled WGS sequence"/>
</dbReference>
<dbReference type="AlphaFoldDB" id="A0AAE3XMD2"/>